<dbReference type="EMBL" id="LT629791">
    <property type="protein sequence ID" value="SDU69416.1"/>
    <property type="molecule type" value="Genomic_DNA"/>
</dbReference>
<dbReference type="InterPro" id="IPR025877">
    <property type="entry name" value="MobA-like_NTP_Trfase"/>
</dbReference>
<dbReference type="Pfam" id="PF12804">
    <property type="entry name" value="NTP_transf_3"/>
    <property type="match status" value="1"/>
</dbReference>
<dbReference type="InterPro" id="IPR029044">
    <property type="entry name" value="Nucleotide-diphossugar_trans"/>
</dbReference>
<evidence type="ECO:0000313" key="3">
    <source>
        <dbReference type="Proteomes" id="UP000182977"/>
    </source>
</evidence>
<name>A0A1H2KM20_9ACTN</name>
<evidence type="ECO:0000259" key="1">
    <source>
        <dbReference type="Pfam" id="PF12804"/>
    </source>
</evidence>
<dbReference type="GO" id="GO:0016779">
    <property type="term" value="F:nucleotidyltransferase activity"/>
    <property type="evidence" value="ECO:0007669"/>
    <property type="project" value="UniProtKB-ARBA"/>
</dbReference>
<keyword evidence="3" id="KW-1185">Reference proteome</keyword>
<proteinExistence type="predicted"/>
<sequence length="198" mass="20202">MPSDVAGLVLAAGSGSRYGGPKALVEYEGSRLVDRAVRLLSAGGCDPVFVVSGAVPLSVAGAIVVHNPGWATGMGSSLRAGLRALSWSAADAVVVALVDQPWVGAEAVTRLRAAWASGSVSVAVATYDGRRGNPVLLSRSVWPEVAALAEGDVGARPFMTAHRDLITAVDCTGTGLPADVDTPADLEHPALPRRVRDG</sequence>
<dbReference type="CDD" id="cd04182">
    <property type="entry name" value="GT_2_like_f"/>
    <property type="match status" value="1"/>
</dbReference>
<accession>A0A1H2KM20</accession>
<feature type="domain" description="MobA-like NTP transferase" evidence="1">
    <location>
        <begin position="7"/>
        <end position="163"/>
    </location>
</feature>
<evidence type="ECO:0000313" key="2">
    <source>
        <dbReference type="EMBL" id="SDU69416.1"/>
    </source>
</evidence>
<dbReference type="PANTHER" id="PTHR43777:SF1">
    <property type="entry name" value="MOLYBDENUM COFACTOR CYTIDYLYLTRANSFERASE"/>
    <property type="match status" value="1"/>
</dbReference>
<dbReference type="AlphaFoldDB" id="A0A1H2KM20"/>
<dbReference type="SUPFAM" id="SSF53448">
    <property type="entry name" value="Nucleotide-diphospho-sugar transferases"/>
    <property type="match status" value="1"/>
</dbReference>
<dbReference type="OrthoDB" id="4427994at2"/>
<protein>
    <submittedName>
        <fullName evidence="2">Nicotine blue oxidoreductase</fullName>
    </submittedName>
</protein>
<gene>
    <name evidence="2" type="ORF">SAMN04488563_3968</name>
</gene>
<dbReference type="Proteomes" id="UP000182977">
    <property type="component" value="Chromosome I"/>
</dbReference>
<organism evidence="2 3">
    <name type="scientific">Jiangella alkaliphila</name>
    <dbReference type="NCBI Taxonomy" id="419479"/>
    <lineage>
        <taxon>Bacteria</taxon>
        <taxon>Bacillati</taxon>
        <taxon>Actinomycetota</taxon>
        <taxon>Actinomycetes</taxon>
        <taxon>Jiangellales</taxon>
        <taxon>Jiangellaceae</taxon>
        <taxon>Jiangella</taxon>
    </lineage>
</organism>
<dbReference type="RefSeq" id="WP_046771767.1">
    <property type="nucleotide sequence ID" value="NZ_LBMC01000047.1"/>
</dbReference>
<dbReference type="PANTHER" id="PTHR43777">
    <property type="entry name" value="MOLYBDENUM COFACTOR CYTIDYLYLTRANSFERASE"/>
    <property type="match status" value="1"/>
</dbReference>
<reference evidence="3" key="1">
    <citation type="submission" date="2016-10" db="EMBL/GenBank/DDBJ databases">
        <authorList>
            <person name="Varghese N."/>
            <person name="Submissions S."/>
        </authorList>
    </citation>
    <scope>NUCLEOTIDE SEQUENCE [LARGE SCALE GENOMIC DNA]</scope>
    <source>
        <strain evidence="3">DSM 45079</strain>
    </source>
</reference>
<dbReference type="Gene3D" id="3.90.550.10">
    <property type="entry name" value="Spore Coat Polysaccharide Biosynthesis Protein SpsA, Chain A"/>
    <property type="match status" value="1"/>
</dbReference>
<dbReference type="STRING" id="419479.SAMN04488563_3968"/>